<dbReference type="SUPFAM" id="SSF52087">
    <property type="entry name" value="CRAL/TRIO domain"/>
    <property type="match status" value="1"/>
</dbReference>
<dbReference type="Proteomes" id="UP001153069">
    <property type="component" value="Unassembled WGS sequence"/>
</dbReference>
<name>A0A9N8HQK6_9STRA</name>
<gene>
    <name evidence="2" type="ORF">SEMRO_1175_G249171.1</name>
</gene>
<dbReference type="Gene3D" id="3.40.525.10">
    <property type="entry name" value="CRAL-TRIO lipid binding domain"/>
    <property type="match status" value="1"/>
</dbReference>
<protein>
    <recommendedName>
        <fullName evidence="1">CRAL-TRIO domain-containing protein</fullName>
    </recommendedName>
</protein>
<dbReference type="InterPro" id="IPR051064">
    <property type="entry name" value="SEC14/CRAL-TRIO_domain"/>
</dbReference>
<evidence type="ECO:0000313" key="2">
    <source>
        <dbReference type="EMBL" id="CAB9521215.1"/>
    </source>
</evidence>
<evidence type="ECO:0000259" key="1">
    <source>
        <dbReference type="PROSITE" id="PS50191"/>
    </source>
</evidence>
<dbReference type="CDD" id="cd00170">
    <property type="entry name" value="SEC14"/>
    <property type="match status" value="1"/>
</dbReference>
<dbReference type="GO" id="GO:0005737">
    <property type="term" value="C:cytoplasm"/>
    <property type="evidence" value="ECO:0007669"/>
    <property type="project" value="TreeGrafter"/>
</dbReference>
<organism evidence="2 3">
    <name type="scientific">Seminavis robusta</name>
    <dbReference type="NCBI Taxonomy" id="568900"/>
    <lineage>
        <taxon>Eukaryota</taxon>
        <taxon>Sar</taxon>
        <taxon>Stramenopiles</taxon>
        <taxon>Ochrophyta</taxon>
        <taxon>Bacillariophyta</taxon>
        <taxon>Bacillariophyceae</taxon>
        <taxon>Bacillariophycidae</taxon>
        <taxon>Naviculales</taxon>
        <taxon>Naviculaceae</taxon>
        <taxon>Seminavis</taxon>
    </lineage>
</organism>
<dbReference type="InterPro" id="IPR036865">
    <property type="entry name" value="CRAL-TRIO_dom_sf"/>
</dbReference>
<dbReference type="AlphaFoldDB" id="A0A9N8HQK6"/>
<comment type="caution">
    <text evidence="2">The sequence shown here is derived from an EMBL/GenBank/DDBJ whole genome shotgun (WGS) entry which is preliminary data.</text>
</comment>
<dbReference type="SMART" id="SM00516">
    <property type="entry name" value="SEC14"/>
    <property type="match status" value="1"/>
</dbReference>
<dbReference type="Pfam" id="PF00650">
    <property type="entry name" value="CRAL_TRIO"/>
    <property type="match status" value="1"/>
</dbReference>
<proteinExistence type="predicted"/>
<dbReference type="EMBL" id="CAICTM010001173">
    <property type="protein sequence ID" value="CAB9521215.1"/>
    <property type="molecule type" value="Genomic_DNA"/>
</dbReference>
<dbReference type="InterPro" id="IPR001251">
    <property type="entry name" value="CRAL-TRIO_dom"/>
</dbReference>
<dbReference type="PROSITE" id="PS50191">
    <property type="entry name" value="CRAL_TRIO"/>
    <property type="match status" value="1"/>
</dbReference>
<feature type="domain" description="CRAL-TRIO" evidence="1">
    <location>
        <begin position="135"/>
        <end position="289"/>
    </location>
</feature>
<dbReference type="OrthoDB" id="73007at2759"/>
<evidence type="ECO:0000313" key="3">
    <source>
        <dbReference type="Proteomes" id="UP001153069"/>
    </source>
</evidence>
<keyword evidence="3" id="KW-1185">Reference proteome</keyword>
<dbReference type="PANTHER" id="PTHR23324">
    <property type="entry name" value="SEC14 RELATED PROTEIN"/>
    <property type="match status" value="1"/>
</dbReference>
<reference evidence="2" key="1">
    <citation type="submission" date="2020-06" db="EMBL/GenBank/DDBJ databases">
        <authorList>
            <consortium name="Plant Systems Biology data submission"/>
        </authorList>
    </citation>
    <scope>NUCLEOTIDE SEQUENCE</scope>
    <source>
        <strain evidence="2">D6</strain>
    </source>
</reference>
<dbReference type="PANTHER" id="PTHR23324:SF83">
    <property type="entry name" value="SEC14-LIKE PROTEIN 2"/>
    <property type="match status" value="1"/>
</dbReference>
<sequence length="312" mass="35912">MTSWPWMKGISEAIADPIDPVCPEDDRPSVKALIKEHGEKIAKIKAALVDDPLYEESKHDDLWIMRFWMSHKKSQVAIDAAKHSLAFRKEHKLDEQDIREVPTQNVKDGKIREFLDLWEEDAMAFTHPHPKRGVIAFLKFAAMNQHTAVETLTEDYWLPLFVYCTEWTHQWLDYVTRTTGRLTKSVRIANLDGVGMSSMSREYMKRTGKVLGMMEDCYPQLLESLFACNPPTIIDTLWSLISVVLPKRIINKFCIMHPKENLKDRARLYKHISEEDLPDMFGGNNPIGPQDWAAPKVVVHNALTGIEDEVEV</sequence>
<accession>A0A9N8HQK6</accession>